<reference evidence="1" key="1">
    <citation type="submission" date="2021-02" db="EMBL/GenBank/DDBJ databases">
        <authorList>
            <person name="Bekaert M."/>
        </authorList>
    </citation>
    <scope>NUCLEOTIDE SEQUENCE</scope>
    <source>
        <strain evidence="1">IoA-00</strain>
    </source>
</reference>
<accession>A0A7R8CSU1</accession>
<dbReference type="EMBL" id="HG994582">
    <property type="protein sequence ID" value="CAF2882376.1"/>
    <property type="molecule type" value="Genomic_DNA"/>
</dbReference>
<dbReference type="AlphaFoldDB" id="A0A7R8CSU1"/>
<proteinExistence type="predicted"/>
<organism evidence="1 2">
    <name type="scientific">Lepeophtheirus salmonis</name>
    <name type="common">Salmon louse</name>
    <name type="synonym">Caligus salmonis</name>
    <dbReference type="NCBI Taxonomy" id="72036"/>
    <lineage>
        <taxon>Eukaryota</taxon>
        <taxon>Metazoa</taxon>
        <taxon>Ecdysozoa</taxon>
        <taxon>Arthropoda</taxon>
        <taxon>Crustacea</taxon>
        <taxon>Multicrustacea</taxon>
        <taxon>Hexanauplia</taxon>
        <taxon>Copepoda</taxon>
        <taxon>Siphonostomatoida</taxon>
        <taxon>Caligidae</taxon>
        <taxon>Lepeophtheirus</taxon>
    </lineage>
</organism>
<sequence length="104" mass="11795">MEKDKILWIKDVSNIDEESSANVSPGCSISLMGEKDIPLTDIESETLPSNRLPEAGQDLLLGDPLQTWGCHLIARKLRLNCKKKYVYQYHSGFSKPITCRLRVF</sequence>
<keyword evidence="2" id="KW-1185">Reference proteome</keyword>
<dbReference type="Proteomes" id="UP000675881">
    <property type="component" value="Chromosome 3"/>
</dbReference>
<evidence type="ECO:0000313" key="1">
    <source>
        <dbReference type="EMBL" id="CAF2882376.1"/>
    </source>
</evidence>
<name>A0A7R8CSU1_LEPSM</name>
<gene>
    <name evidence="1" type="ORF">LSAA_8144</name>
</gene>
<protein>
    <submittedName>
        <fullName evidence="1">AUB</fullName>
    </submittedName>
</protein>
<evidence type="ECO:0000313" key="2">
    <source>
        <dbReference type="Proteomes" id="UP000675881"/>
    </source>
</evidence>